<gene>
    <name evidence="4" type="ORF">SAMN05443545_106269</name>
</gene>
<protein>
    <submittedName>
        <fullName evidence="4">DedD protein</fullName>
    </submittedName>
</protein>
<reference evidence="4 5" key="1">
    <citation type="submission" date="2016-10" db="EMBL/GenBank/DDBJ databases">
        <authorList>
            <person name="de Groot N.N."/>
        </authorList>
    </citation>
    <scope>NUCLEOTIDE SEQUENCE [LARGE SCALE GENOMIC DNA]</scope>
    <source>
        <strain evidence="4 5">DSM 19219</strain>
    </source>
</reference>
<dbReference type="InterPro" id="IPR052521">
    <property type="entry name" value="Cell_div_SPOR-domain"/>
</dbReference>
<dbReference type="EMBL" id="FNNI01000006">
    <property type="protein sequence ID" value="SDX64889.1"/>
    <property type="molecule type" value="Genomic_DNA"/>
</dbReference>
<feature type="compositionally biased region" description="Acidic residues" evidence="1">
    <location>
        <begin position="112"/>
        <end position="135"/>
    </location>
</feature>
<keyword evidence="2" id="KW-0812">Transmembrane</keyword>
<organism evidence="4 5">
    <name type="scientific">Aidingimonas halophila</name>
    <dbReference type="NCBI Taxonomy" id="574349"/>
    <lineage>
        <taxon>Bacteria</taxon>
        <taxon>Pseudomonadati</taxon>
        <taxon>Pseudomonadota</taxon>
        <taxon>Gammaproteobacteria</taxon>
        <taxon>Oceanospirillales</taxon>
        <taxon>Halomonadaceae</taxon>
        <taxon>Aidingimonas</taxon>
    </lineage>
</organism>
<feature type="region of interest" description="Disordered" evidence="1">
    <location>
        <begin position="28"/>
        <end position="148"/>
    </location>
</feature>
<dbReference type="PROSITE" id="PS51724">
    <property type="entry name" value="SPOR"/>
    <property type="match status" value="1"/>
</dbReference>
<dbReference type="PANTHER" id="PTHR38687">
    <property type="entry name" value="CELL DIVISION PROTEIN DEDD-RELATED"/>
    <property type="match status" value="1"/>
</dbReference>
<evidence type="ECO:0000313" key="5">
    <source>
        <dbReference type="Proteomes" id="UP000198500"/>
    </source>
</evidence>
<keyword evidence="5" id="KW-1185">Reference proteome</keyword>
<feature type="compositionally biased region" description="Low complexity" evidence="1">
    <location>
        <begin position="90"/>
        <end position="101"/>
    </location>
</feature>
<feature type="transmembrane region" description="Helical" evidence="2">
    <location>
        <begin position="9"/>
        <end position="27"/>
    </location>
</feature>
<name>A0A1H3DGS0_9GAMM</name>
<keyword evidence="2" id="KW-0472">Membrane</keyword>
<accession>A0A1H3DGS0</accession>
<feature type="compositionally biased region" description="Acidic residues" evidence="1">
    <location>
        <begin position="75"/>
        <end position="89"/>
    </location>
</feature>
<evidence type="ECO:0000259" key="3">
    <source>
        <dbReference type="PROSITE" id="PS51724"/>
    </source>
</evidence>
<evidence type="ECO:0000256" key="1">
    <source>
        <dbReference type="SAM" id="MobiDB-lite"/>
    </source>
</evidence>
<keyword evidence="2" id="KW-1133">Transmembrane helix</keyword>
<dbReference type="GO" id="GO:0042834">
    <property type="term" value="F:peptidoglycan binding"/>
    <property type="evidence" value="ECO:0007669"/>
    <property type="project" value="InterPro"/>
</dbReference>
<feature type="compositionally biased region" description="Acidic residues" evidence="1">
    <location>
        <begin position="55"/>
        <end position="69"/>
    </location>
</feature>
<dbReference type="Pfam" id="PF05036">
    <property type="entry name" value="SPOR"/>
    <property type="match status" value="1"/>
</dbReference>
<dbReference type="GO" id="GO:0032506">
    <property type="term" value="P:cytokinetic process"/>
    <property type="evidence" value="ECO:0007669"/>
    <property type="project" value="TreeGrafter"/>
</dbReference>
<dbReference type="STRING" id="574349.SAMN05443545_106269"/>
<evidence type="ECO:0000313" key="4">
    <source>
        <dbReference type="EMBL" id="SDX64889.1"/>
    </source>
</evidence>
<dbReference type="SUPFAM" id="SSF110997">
    <property type="entry name" value="Sporulation related repeat"/>
    <property type="match status" value="1"/>
</dbReference>
<dbReference type="InterPro" id="IPR036680">
    <property type="entry name" value="SPOR-like_sf"/>
</dbReference>
<dbReference type="Proteomes" id="UP000198500">
    <property type="component" value="Unassembled WGS sequence"/>
</dbReference>
<dbReference type="Gene3D" id="3.30.70.1070">
    <property type="entry name" value="Sporulation related repeat"/>
    <property type="match status" value="1"/>
</dbReference>
<dbReference type="OrthoDB" id="7069135at2"/>
<dbReference type="GO" id="GO:0032153">
    <property type="term" value="C:cell division site"/>
    <property type="evidence" value="ECO:0007669"/>
    <property type="project" value="TreeGrafter"/>
</dbReference>
<proteinExistence type="predicted"/>
<dbReference type="InterPro" id="IPR007730">
    <property type="entry name" value="SPOR-like_dom"/>
</dbReference>
<dbReference type="GO" id="GO:0030428">
    <property type="term" value="C:cell septum"/>
    <property type="evidence" value="ECO:0007669"/>
    <property type="project" value="TreeGrafter"/>
</dbReference>
<sequence length="223" mass="24191">MKYGMRERLSGAIIIVALGVIFIPMLFDDPAPRDSEQTPVLTIDQPVDVERTEVDDPQPPESLSDEEVEAPNVEDVPEDIADTEDDSDSESASTSTASDTDPIAELARDAEEGGDSDDAASESEESDDSDAEQEPETTAPTADAEPGQWAVQVGSFREIDNAEGLASQLSEEGFTTYQRERDDDLTSVYVGPFDSSEDGEQAMNDLKERVNIQGLLVRVREDG</sequence>
<evidence type="ECO:0000256" key="2">
    <source>
        <dbReference type="SAM" id="Phobius"/>
    </source>
</evidence>
<dbReference type="AlphaFoldDB" id="A0A1H3DGS0"/>
<dbReference type="PANTHER" id="PTHR38687:SF1">
    <property type="entry name" value="CELL DIVISION PROTEIN DEDD"/>
    <property type="match status" value="1"/>
</dbReference>
<feature type="domain" description="SPOR" evidence="3">
    <location>
        <begin position="143"/>
        <end position="219"/>
    </location>
</feature>